<dbReference type="AlphaFoldDB" id="A0A2A5BAW2"/>
<evidence type="ECO:0008006" key="3">
    <source>
        <dbReference type="Google" id="ProtNLM"/>
    </source>
</evidence>
<gene>
    <name evidence="1" type="ORF">COA96_00300</name>
</gene>
<dbReference type="SUPFAM" id="SSF51197">
    <property type="entry name" value="Clavaminate synthase-like"/>
    <property type="match status" value="1"/>
</dbReference>
<sequence length="206" mass="23610">MESEMMNMFATPLYKSSINRSLSEQEVRYIRSQLSDPVFAVSNHSSRNKNVLDAQEMESIRGVIQENINSYFKTVYNTSNDVVLQITQSWLTVTRRGESHHSHIHPNSIASGVLYINVAEDDGINFSRNEDQQWYELMRDTENYYSASRYYVNTKVGDLLIFPSNVLHGVKEVATDIERISLAFNTFFSGELGRDEFSNSIKITLG</sequence>
<evidence type="ECO:0000313" key="2">
    <source>
        <dbReference type="Proteomes" id="UP000218327"/>
    </source>
</evidence>
<name>A0A2A5BAW2_9GAMM</name>
<dbReference type="InterPro" id="IPR012668">
    <property type="entry name" value="CHP02466"/>
</dbReference>
<comment type="caution">
    <text evidence="1">The sequence shown here is derived from an EMBL/GenBank/DDBJ whole genome shotgun (WGS) entry which is preliminary data.</text>
</comment>
<accession>A0A2A5BAW2</accession>
<dbReference type="EMBL" id="NVVJ01000001">
    <property type="protein sequence ID" value="PCJ28659.1"/>
    <property type="molecule type" value="Genomic_DNA"/>
</dbReference>
<dbReference type="Pfam" id="PF13759">
    <property type="entry name" value="2OG-FeII_Oxy_5"/>
    <property type="match status" value="1"/>
</dbReference>
<reference evidence="2" key="1">
    <citation type="submission" date="2017-08" db="EMBL/GenBank/DDBJ databases">
        <title>A dynamic microbial community with high functional redundancy inhabits the cold, oxic subseafloor aquifer.</title>
        <authorList>
            <person name="Tully B.J."/>
            <person name="Wheat C.G."/>
            <person name="Glazer B.T."/>
            <person name="Huber J.A."/>
        </authorList>
    </citation>
    <scope>NUCLEOTIDE SEQUENCE [LARGE SCALE GENOMIC DNA]</scope>
</reference>
<organism evidence="1 2">
    <name type="scientific">SAR86 cluster bacterium</name>
    <dbReference type="NCBI Taxonomy" id="2030880"/>
    <lineage>
        <taxon>Bacteria</taxon>
        <taxon>Pseudomonadati</taxon>
        <taxon>Pseudomonadota</taxon>
        <taxon>Gammaproteobacteria</taxon>
        <taxon>SAR86 cluster</taxon>
    </lineage>
</organism>
<protein>
    <recommendedName>
        <fullName evidence="3">JmjC domain-containing protein</fullName>
    </recommendedName>
</protein>
<evidence type="ECO:0000313" key="1">
    <source>
        <dbReference type="EMBL" id="PCJ28659.1"/>
    </source>
</evidence>
<dbReference type="Proteomes" id="UP000218327">
    <property type="component" value="Unassembled WGS sequence"/>
</dbReference>
<proteinExistence type="predicted"/>
<dbReference type="Gene3D" id="2.60.120.620">
    <property type="entry name" value="q2cbj1_9rhob like domain"/>
    <property type="match status" value="1"/>
</dbReference>